<dbReference type="InterPro" id="IPR006139">
    <property type="entry name" value="D-isomer_2_OHA_DH_cat_dom"/>
</dbReference>
<dbReference type="GO" id="GO:0003714">
    <property type="term" value="F:transcription corepressor activity"/>
    <property type="evidence" value="ECO:0007669"/>
    <property type="project" value="InterPro"/>
</dbReference>
<dbReference type="Gene3D" id="3.40.50.720">
    <property type="entry name" value="NAD(P)-binding Rossmann-like Domain"/>
    <property type="match status" value="2"/>
</dbReference>
<evidence type="ECO:0000259" key="7">
    <source>
        <dbReference type="Pfam" id="PF02826"/>
    </source>
</evidence>
<dbReference type="Pfam" id="PF02826">
    <property type="entry name" value="2-Hacid_dh_C"/>
    <property type="match status" value="1"/>
</dbReference>
<reference evidence="8" key="1">
    <citation type="journal article" date="2020" name="Stud. Mycol.">
        <title>101 Dothideomycetes genomes: a test case for predicting lifestyles and emergence of pathogens.</title>
        <authorList>
            <person name="Haridas S."/>
            <person name="Albert R."/>
            <person name="Binder M."/>
            <person name="Bloem J."/>
            <person name="Labutti K."/>
            <person name="Salamov A."/>
            <person name="Andreopoulos B."/>
            <person name="Baker S."/>
            <person name="Barry K."/>
            <person name="Bills G."/>
            <person name="Bluhm B."/>
            <person name="Cannon C."/>
            <person name="Castanera R."/>
            <person name="Culley D."/>
            <person name="Daum C."/>
            <person name="Ezra D."/>
            <person name="Gonzalez J."/>
            <person name="Henrissat B."/>
            <person name="Kuo A."/>
            <person name="Liang C."/>
            <person name="Lipzen A."/>
            <person name="Lutzoni F."/>
            <person name="Magnuson J."/>
            <person name="Mondo S."/>
            <person name="Nolan M."/>
            <person name="Ohm R."/>
            <person name="Pangilinan J."/>
            <person name="Park H.-J."/>
            <person name="Ramirez L."/>
            <person name="Alfaro M."/>
            <person name="Sun H."/>
            <person name="Tritt A."/>
            <person name="Yoshinaga Y."/>
            <person name="Zwiers L.-H."/>
            <person name="Turgeon B."/>
            <person name="Goodwin S."/>
            <person name="Spatafora J."/>
            <person name="Crous P."/>
            <person name="Grigoriev I."/>
        </authorList>
    </citation>
    <scope>NUCLEOTIDE SEQUENCE</scope>
    <source>
        <strain evidence="8">CBS 113389</strain>
    </source>
</reference>
<dbReference type="InterPro" id="IPR036291">
    <property type="entry name" value="NAD(P)-bd_dom_sf"/>
</dbReference>
<dbReference type="InterPro" id="IPR006140">
    <property type="entry name" value="D-isomer_DH_NAD-bd"/>
</dbReference>
<dbReference type="GO" id="GO:0140297">
    <property type="term" value="F:DNA-binding transcription factor binding"/>
    <property type="evidence" value="ECO:0007669"/>
    <property type="project" value="TreeGrafter"/>
</dbReference>
<evidence type="ECO:0000256" key="3">
    <source>
        <dbReference type="ARBA" id="ARBA00023002"/>
    </source>
</evidence>
<dbReference type="SUPFAM" id="SSF51735">
    <property type="entry name" value="NAD(P)-binding Rossmann-fold domains"/>
    <property type="match status" value="1"/>
</dbReference>
<dbReference type="GO" id="GO:0006357">
    <property type="term" value="P:regulation of transcription by RNA polymerase II"/>
    <property type="evidence" value="ECO:0007669"/>
    <property type="project" value="TreeGrafter"/>
</dbReference>
<keyword evidence="3 5" id="KW-0560">Oxidoreductase</keyword>
<keyword evidence="9" id="KW-1185">Reference proteome</keyword>
<dbReference type="InterPro" id="IPR029753">
    <property type="entry name" value="D-isomer_DH_CS"/>
</dbReference>
<evidence type="ECO:0000256" key="2">
    <source>
        <dbReference type="ARBA" id="ARBA00005854"/>
    </source>
</evidence>
<feature type="domain" description="D-isomer specific 2-hydroxyacid dehydrogenase catalytic" evidence="6">
    <location>
        <begin position="57"/>
        <end position="342"/>
    </location>
</feature>
<dbReference type="GeneID" id="54471607"/>
<dbReference type="Proteomes" id="UP000799767">
    <property type="component" value="Unassembled WGS sequence"/>
</dbReference>
<dbReference type="RefSeq" id="XP_033593171.1">
    <property type="nucleotide sequence ID" value="XM_033730605.1"/>
</dbReference>
<dbReference type="PANTHER" id="PTHR46029:SF7">
    <property type="entry name" value="C-TERMINAL-BINDING PROTEIN"/>
    <property type="match status" value="1"/>
</dbReference>
<dbReference type="InterPro" id="IPR043322">
    <property type="entry name" value="CtBP"/>
</dbReference>
<organism evidence="8 9">
    <name type="scientific">Neohortaea acidophila</name>
    <dbReference type="NCBI Taxonomy" id="245834"/>
    <lineage>
        <taxon>Eukaryota</taxon>
        <taxon>Fungi</taxon>
        <taxon>Dikarya</taxon>
        <taxon>Ascomycota</taxon>
        <taxon>Pezizomycotina</taxon>
        <taxon>Dothideomycetes</taxon>
        <taxon>Dothideomycetidae</taxon>
        <taxon>Mycosphaerellales</taxon>
        <taxon>Teratosphaeriaceae</taxon>
        <taxon>Neohortaea</taxon>
    </lineage>
</organism>
<dbReference type="InterPro" id="IPR051638">
    <property type="entry name" value="CTBP_dehydrogenase"/>
</dbReference>
<feature type="domain" description="D-isomer specific 2-hydroxyacid dehydrogenase NAD-binding" evidence="7">
    <location>
        <begin position="130"/>
        <end position="298"/>
    </location>
</feature>
<dbReference type="Pfam" id="PF00389">
    <property type="entry name" value="2-Hacid_dh"/>
    <property type="match status" value="1"/>
</dbReference>
<dbReference type="PANTHER" id="PTHR46029">
    <property type="entry name" value="C-TERMINAL-BINDING PROTEIN"/>
    <property type="match status" value="1"/>
</dbReference>
<gene>
    <name evidence="8" type="ORF">BDY17DRAFT_245127</name>
</gene>
<dbReference type="OrthoDB" id="298012at2759"/>
<dbReference type="SUPFAM" id="SSF52283">
    <property type="entry name" value="Formate/glycerate dehydrogenase catalytic domain-like"/>
    <property type="match status" value="1"/>
</dbReference>
<dbReference type="GO" id="GO:0001221">
    <property type="term" value="F:transcription coregulator binding"/>
    <property type="evidence" value="ECO:0007669"/>
    <property type="project" value="TreeGrafter"/>
</dbReference>
<dbReference type="EMBL" id="MU001632">
    <property type="protein sequence ID" value="KAF2486602.1"/>
    <property type="molecule type" value="Genomic_DNA"/>
</dbReference>
<evidence type="ECO:0000256" key="4">
    <source>
        <dbReference type="ARBA" id="ARBA00023242"/>
    </source>
</evidence>
<evidence type="ECO:0000256" key="1">
    <source>
        <dbReference type="ARBA" id="ARBA00004123"/>
    </source>
</evidence>
<dbReference type="CDD" id="cd05299">
    <property type="entry name" value="CtBP_dh"/>
    <property type="match status" value="1"/>
</dbReference>
<name>A0A6A6Q2W9_9PEZI</name>
<dbReference type="PROSITE" id="PS00671">
    <property type="entry name" value="D_2_HYDROXYACID_DH_3"/>
    <property type="match status" value="1"/>
</dbReference>
<sequence length="356" mass="39823">MAESTTPTYTICQADGLYPDDTVEQQIFAPQQGQKYNLEYFQANLWPSQALEPKPWSAIPEDVRQRIHGILVLKLPFTREDVALFPNLKVILRMGVGYDRLDRVALAEKNITVCNCPDYGTAEVADHALALALTLRRGILLHNDRQRATPPAPYAVIETPLVRRLQRSTFGILGLGRIGTAAAIRAKAFGFHVLFYDPYSPNGFDKSLDIERTKDIKELFRRSNVLSIHCPCTRQTRESVGYDLLSLLPPGSVLVNTARGEIVDLDGVERCLKEGILAGAGLDVMPVEPVPDDNVHSLIQAYRRKEEWLEGRMVMTCHSAFYSPESFVDIRVKSAQTMRDVLIDGLDGNIITPDME</sequence>
<comment type="similarity">
    <text evidence="2 5">Belongs to the D-isomer specific 2-hydroxyacid dehydrogenase family.</text>
</comment>
<dbReference type="GO" id="GO:0005634">
    <property type="term" value="C:nucleus"/>
    <property type="evidence" value="ECO:0007669"/>
    <property type="project" value="UniProtKB-SubCell"/>
</dbReference>
<evidence type="ECO:0000313" key="8">
    <source>
        <dbReference type="EMBL" id="KAF2486602.1"/>
    </source>
</evidence>
<accession>A0A6A6Q2W9</accession>
<evidence type="ECO:0000259" key="6">
    <source>
        <dbReference type="Pfam" id="PF00389"/>
    </source>
</evidence>
<dbReference type="GO" id="GO:0003713">
    <property type="term" value="F:transcription coactivator activity"/>
    <property type="evidence" value="ECO:0007669"/>
    <property type="project" value="TreeGrafter"/>
</dbReference>
<evidence type="ECO:0000256" key="5">
    <source>
        <dbReference type="RuleBase" id="RU003719"/>
    </source>
</evidence>
<protein>
    <submittedName>
        <fullName evidence="8">C-terminal binding protein</fullName>
    </submittedName>
</protein>
<evidence type="ECO:0000313" key="9">
    <source>
        <dbReference type="Proteomes" id="UP000799767"/>
    </source>
</evidence>
<dbReference type="AlphaFoldDB" id="A0A6A6Q2W9"/>
<dbReference type="GO" id="GO:0051287">
    <property type="term" value="F:NAD binding"/>
    <property type="evidence" value="ECO:0007669"/>
    <property type="project" value="InterPro"/>
</dbReference>
<keyword evidence="4" id="KW-0539">Nucleus</keyword>
<proteinExistence type="inferred from homology"/>
<comment type="subcellular location">
    <subcellularLocation>
        <location evidence="1">Nucleus</location>
    </subcellularLocation>
</comment>
<dbReference type="GO" id="GO:0016616">
    <property type="term" value="F:oxidoreductase activity, acting on the CH-OH group of donors, NAD or NADP as acceptor"/>
    <property type="evidence" value="ECO:0007669"/>
    <property type="project" value="InterPro"/>
</dbReference>